<keyword evidence="2" id="KW-0472">Membrane</keyword>
<organism evidence="3 4">
    <name type="scientific">Lactuca sativa</name>
    <name type="common">Garden lettuce</name>
    <dbReference type="NCBI Taxonomy" id="4236"/>
    <lineage>
        <taxon>Eukaryota</taxon>
        <taxon>Viridiplantae</taxon>
        <taxon>Streptophyta</taxon>
        <taxon>Embryophyta</taxon>
        <taxon>Tracheophyta</taxon>
        <taxon>Spermatophyta</taxon>
        <taxon>Magnoliopsida</taxon>
        <taxon>eudicotyledons</taxon>
        <taxon>Gunneridae</taxon>
        <taxon>Pentapetalae</taxon>
        <taxon>asterids</taxon>
        <taxon>campanulids</taxon>
        <taxon>Asterales</taxon>
        <taxon>Asteraceae</taxon>
        <taxon>Cichorioideae</taxon>
        <taxon>Cichorieae</taxon>
        <taxon>Lactucinae</taxon>
        <taxon>Lactuca</taxon>
    </lineage>
</organism>
<dbReference type="EMBL" id="NBSK02000004">
    <property type="protein sequence ID" value="KAJ0213239.1"/>
    <property type="molecule type" value="Genomic_DNA"/>
</dbReference>
<evidence type="ECO:0000256" key="1">
    <source>
        <dbReference type="SAM" id="MobiDB-lite"/>
    </source>
</evidence>
<dbReference type="OrthoDB" id="1045822at2759"/>
<keyword evidence="2" id="KW-0812">Transmembrane</keyword>
<protein>
    <recommendedName>
        <fullName evidence="5">Cell number regulator 10</fullName>
    </recommendedName>
</protein>
<gene>
    <name evidence="3" type="ORF">LSAT_V11C400162470</name>
</gene>
<dbReference type="InterPro" id="IPR006461">
    <property type="entry name" value="PLAC_motif_containing"/>
</dbReference>
<accession>A0A9R1VXA5</accession>
<feature type="transmembrane region" description="Helical" evidence="2">
    <location>
        <begin position="83"/>
        <end position="102"/>
    </location>
</feature>
<sequence>MQSASHEYPPPPPPPHGHPPLAPPPAQYPPGIPPPPMVSTGQWSSGLCDCGSDVTNCCITCWCPCIPLGQIAEIVDRGNTSCAVHGSLYTVILLLTGCQWIYSCMYRSKMRQQYLLPEEPCNDCLVHFCCEPCAMCQEYRELKHRGFDMSLGWHGNMERQNNGVMMPVFAPAPMEMKR</sequence>
<proteinExistence type="predicted"/>
<evidence type="ECO:0000313" key="3">
    <source>
        <dbReference type="EMBL" id="KAJ0213239.1"/>
    </source>
</evidence>
<evidence type="ECO:0008006" key="5">
    <source>
        <dbReference type="Google" id="ProtNLM"/>
    </source>
</evidence>
<dbReference type="NCBIfam" id="TIGR01571">
    <property type="entry name" value="A_thal_Cys_rich"/>
    <property type="match status" value="1"/>
</dbReference>
<dbReference type="PANTHER" id="PTHR15907">
    <property type="entry name" value="DUF614 FAMILY PROTEIN-RELATED"/>
    <property type="match status" value="1"/>
</dbReference>
<dbReference type="AlphaFoldDB" id="A0A9R1VXA5"/>
<evidence type="ECO:0000256" key="2">
    <source>
        <dbReference type="SAM" id="Phobius"/>
    </source>
</evidence>
<keyword evidence="2" id="KW-1133">Transmembrane helix</keyword>
<feature type="compositionally biased region" description="Pro residues" evidence="1">
    <location>
        <begin position="8"/>
        <end position="34"/>
    </location>
</feature>
<comment type="caution">
    <text evidence="3">The sequence shown here is derived from an EMBL/GenBank/DDBJ whole genome shotgun (WGS) entry which is preliminary data.</text>
</comment>
<dbReference type="Pfam" id="PF04749">
    <property type="entry name" value="PLAC8"/>
    <property type="match status" value="1"/>
</dbReference>
<keyword evidence="4" id="KW-1185">Reference proteome</keyword>
<name>A0A9R1VXA5_LACSA</name>
<reference evidence="3 4" key="1">
    <citation type="journal article" date="2017" name="Nat. Commun.">
        <title>Genome assembly with in vitro proximity ligation data and whole-genome triplication in lettuce.</title>
        <authorList>
            <person name="Reyes-Chin-Wo S."/>
            <person name="Wang Z."/>
            <person name="Yang X."/>
            <person name="Kozik A."/>
            <person name="Arikit S."/>
            <person name="Song C."/>
            <person name="Xia L."/>
            <person name="Froenicke L."/>
            <person name="Lavelle D.O."/>
            <person name="Truco M.J."/>
            <person name="Xia R."/>
            <person name="Zhu S."/>
            <person name="Xu C."/>
            <person name="Xu H."/>
            <person name="Xu X."/>
            <person name="Cox K."/>
            <person name="Korf I."/>
            <person name="Meyers B.C."/>
            <person name="Michelmore R.W."/>
        </authorList>
    </citation>
    <scope>NUCLEOTIDE SEQUENCE [LARGE SCALE GENOMIC DNA]</scope>
    <source>
        <strain evidence="4">cv. Salinas</strain>
        <tissue evidence="3">Seedlings</tissue>
    </source>
</reference>
<feature type="region of interest" description="Disordered" evidence="1">
    <location>
        <begin position="1"/>
        <end position="34"/>
    </location>
</feature>
<dbReference type="Proteomes" id="UP000235145">
    <property type="component" value="Unassembled WGS sequence"/>
</dbReference>
<evidence type="ECO:0000313" key="4">
    <source>
        <dbReference type="Proteomes" id="UP000235145"/>
    </source>
</evidence>
<dbReference type="Gramene" id="rna-gnl|WGS:NBSK|LSAT_4X13080_mrna">
    <property type="protein sequence ID" value="cds-PLY67339.1"/>
    <property type="gene ID" value="gene-LSAT_4X13080"/>
</dbReference>